<evidence type="ECO:0000313" key="6">
    <source>
        <dbReference type="Proteomes" id="UP001642484"/>
    </source>
</evidence>
<dbReference type="PROSITE" id="PS51450">
    <property type="entry name" value="LRR"/>
    <property type="match status" value="1"/>
</dbReference>
<evidence type="ECO:0000313" key="5">
    <source>
        <dbReference type="EMBL" id="CAK9046119.1"/>
    </source>
</evidence>
<evidence type="ECO:0000256" key="3">
    <source>
        <dbReference type="SAM" id="SignalP"/>
    </source>
</evidence>
<feature type="transmembrane region" description="Helical" evidence="2">
    <location>
        <begin position="1190"/>
        <end position="1211"/>
    </location>
</feature>
<feature type="chain" id="PRO_5046846472" description="Tyrosine-protein kinase ephrin type A/B receptor-like domain-containing protein" evidence="3">
    <location>
        <begin position="26"/>
        <end position="1296"/>
    </location>
</feature>
<dbReference type="SUPFAM" id="SSF52058">
    <property type="entry name" value="L domain-like"/>
    <property type="match status" value="1"/>
</dbReference>
<feature type="transmembrane region" description="Helical" evidence="2">
    <location>
        <begin position="1000"/>
        <end position="1022"/>
    </location>
</feature>
<feature type="signal peptide" evidence="3">
    <location>
        <begin position="1"/>
        <end position="25"/>
    </location>
</feature>
<evidence type="ECO:0000259" key="4">
    <source>
        <dbReference type="Pfam" id="PF07699"/>
    </source>
</evidence>
<feature type="transmembrane region" description="Helical" evidence="2">
    <location>
        <begin position="796"/>
        <end position="818"/>
    </location>
</feature>
<dbReference type="InterPro" id="IPR001611">
    <property type="entry name" value="Leu-rich_rpt"/>
</dbReference>
<sequence length="1296" mass="141497">MFQSIFPYVVCLCFFCTCGIRPHASEDLGLDVRSSEPPLQHTAKKEPREAAGSIGHVPMSKNRTQERLMAELQREVGRLGDLAPAPRRTCRAEMEALRAKLKLWGLDGNGSPCGWRGVTCHDCAVTRLSFYGWKNGVGGDVAALQEMHELQSLNLAKKNFSGDIVALRNLTKLRWLSISGTRVTGEVESLQNLTSLRHMNAWGSQLFGNVAAFQNMHELSYLQISVCHLIGSITSITGLRRLKVLNLERTQVTGPIKALEGMAQLGNVQLQYTNVTGDISALQHLKRLHTLRLQNTQIFGDISALKGLWLKMLKLWNTNVTGDIMALRSMTRLVIAYLGDTQITGDVSSLKHVTKLKQLYLQRTGITGQISALQGMKDLQELLLQRTKVRGSLELLRSLPALVKVDLSQTQVVGWISSEWQGCCEHLIQLNLADSHVSLPANQGRIRRFDHTLLPALQTLVVSGCSLNGTVSDLLLPLARTPLSKIVASRCNLHGDVPQLDAIKSATIGSVTLASWRSPLADTLQTIDLSNNYITALDTLPSTVRVDLHGNKVALNVGRKALLQAARGVELNLKRVNLSNPTEARELLSKEITLAEAWTLTKESEGYVCKDFVQDSIRVTPELFLPNEMCNCTKGYAGTGTNCSSCPADSFSAVIGSAKCEPCPQHASARKGSTSVDACECSFGVLTEWEGFWSCQCERGWALSSLNRCTPCSELKLRCAVRGSIANESDTEFGFSRLEANAEKAYQCLEPKHCKPSGCAGGYEGLLCSDCKAGYRVSKRQCVKCADHLGDQAKHLGIGLLVLILALMALLSLGFIYAHRSEFSLQIRYTCAAQLLASQGAGLLQLAQLWVILAGLSSHQSLPVGMNVTEVVPEESGDSWVANIGVLQLSAMDLQSFLSLQCQLDGRAVRSMAALVTPLLPLLLLACCGCVEVCAPGVGISMALKVVTVLFIGGASGSTQLLECQEEDGAGQSLGRFAFRPLFPHLLCSEQTEEAVWVDAIGRVTGVCYAVVIPSLLAFIFAKQHVLLRQSKTFIARAQSSNGNVTLQLCTCEGSQPIKENLLEKRLVAAAAAQVALHHAGGRARIRLREEMVIVSTLDKHEEDADFSVEHLTNVMLEGDEKEAHILNCNSIVQMLTERSILDEIKSDRWILGAKQVLCKYATCRDVWVEVCSKVVSVTLVSVVAAKDGVWLSITLTLSMALVIGIVRPFAQSQVNTLQSFCFFCLSVAAVGFKWYSPMVARAALSTPFLLLALQMLRPDCTETLALRLQKELEDKIPKMRMGEAVEISAEQIRFL</sequence>
<evidence type="ECO:0000256" key="2">
    <source>
        <dbReference type="SAM" id="Phobius"/>
    </source>
</evidence>
<proteinExistence type="predicted"/>
<accession>A0ABP0M7H8</accession>
<gene>
    <name evidence="5" type="ORF">CCMP2556_LOCUS24005</name>
</gene>
<dbReference type="EMBL" id="CAXAMN010015558">
    <property type="protein sequence ID" value="CAK9046119.1"/>
    <property type="molecule type" value="Genomic_DNA"/>
</dbReference>
<reference evidence="5 6" key="1">
    <citation type="submission" date="2024-02" db="EMBL/GenBank/DDBJ databases">
        <authorList>
            <person name="Chen Y."/>
            <person name="Shah S."/>
            <person name="Dougan E. K."/>
            <person name="Thang M."/>
            <person name="Chan C."/>
        </authorList>
    </citation>
    <scope>NUCLEOTIDE SEQUENCE [LARGE SCALE GENOMIC DNA]</scope>
</reference>
<dbReference type="SMART" id="SM01411">
    <property type="entry name" value="Ephrin_rec_like"/>
    <property type="match status" value="1"/>
</dbReference>
<dbReference type="InterPro" id="IPR052595">
    <property type="entry name" value="LRRC69/RLP"/>
</dbReference>
<keyword evidence="3" id="KW-0732">Signal</keyword>
<organism evidence="5 6">
    <name type="scientific">Durusdinium trenchii</name>
    <dbReference type="NCBI Taxonomy" id="1381693"/>
    <lineage>
        <taxon>Eukaryota</taxon>
        <taxon>Sar</taxon>
        <taxon>Alveolata</taxon>
        <taxon>Dinophyceae</taxon>
        <taxon>Suessiales</taxon>
        <taxon>Symbiodiniaceae</taxon>
        <taxon>Durusdinium</taxon>
    </lineage>
</organism>
<feature type="transmembrane region" description="Helical" evidence="2">
    <location>
        <begin position="1217"/>
        <end position="1236"/>
    </location>
</feature>
<comment type="caution">
    <text evidence="5">The sequence shown here is derived from an EMBL/GenBank/DDBJ whole genome shotgun (WGS) entry which is preliminary data.</text>
</comment>
<dbReference type="Pfam" id="PF07699">
    <property type="entry name" value="Ephrin_rec_like"/>
    <property type="match status" value="1"/>
</dbReference>
<dbReference type="InterPro" id="IPR032675">
    <property type="entry name" value="LRR_dom_sf"/>
</dbReference>
<feature type="domain" description="Tyrosine-protein kinase ephrin type A/B receptor-like" evidence="4">
    <location>
        <begin position="636"/>
        <end position="679"/>
    </location>
</feature>
<protein>
    <recommendedName>
        <fullName evidence="4">Tyrosine-protein kinase ephrin type A/B receptor-like domain-containing protein</fullName>
    </recommendedName>
</protein>
<evidence type="ECO:0000256" key="1">
    <source>
        <dbReference type="SAM" id="MobiDB-lite"/>
    </source>
</evidence>
<keyword evidence="2" id="KW-0472">Membrane</keyword>
<keyword evidence="2" id="KW-0812">Transmembrane</keyword>
<dbReference type="Proteomes" id="UP001642484">
    <property type="component" value="Unassembled WGS sequence"/>
</dbReference>
<feature type="region of interest" description="Disordered" evidence="1">
    <location>
        <begin position="31"/>
        <end position="60"/>
    </location>
</feature>
<name>A0ABP0M7H8_9DINO</name>
<feature type="transmembrane region" description="Helical" evidence="2">
    <location>
        <begin position="919"/>
        <end position="944"/>
    </location>
</feature>
<keyword evidence="6" id="KW-1185">Reference proteome</keyword>
<dbReference type="InterPro" id="IPR011641">
    <property type="entry name" value="Tyr-kin_ephrin_A/B_rcpt-like"/>
</dbReference>
<dbReference type="PANTHER" id="PTHR48057">
    <property type="entry name" value="LEUCINE-RICH REPEAT SERINE/THREONINE-PROTEIN KINASE 1"/>
    <property type="match status" value="1"/>
</dbReference>
<keyword evidence="2" id="KW-1133">Transmembrane helix</keyword>
<dbReference type="Gene3D" id="3.80.10.10">
    <property type="entry name" value="Ribonuclease Inhibitor"/>
    <property type="match status" value="2"/>
</dbReference>